<accession>A0A918CKA1</accession>
<gene>
    <name evidence="1" type="ORF">GCM10010251_51370</name>
</gene>
<keyword evidence="2" id="KW-1185">Reference proteome</keyword>
<reference evidence="1" key="1">
    <citation type="journal article" date="2014" name="Int. J. Syst. Evol. Microbiol.">
        <title>Complete genome sequence of Corynebacterium casei LMG S-19264T (=DSM 44701T), isolated from a smear-ripened cheese.</title>
        <authorList>
            <consortium name="US DOE Joint Genome Institute (JGI-PGF)"/>
            <person name="Walter F."/>
            <person name="Albersmeier A."/>
            <person name="Kalinowski J."/>
            <person name="Ruckert C."/>
        </authorList>
    </citation>
    <scope>NUCLEOTIDE SEQUENCE</scope>
    <source>
        <strain evidence="1">JCM 4346</strain>
    </source>
</reference>
<comment type="caution">
    <text evidence="1">The sequence shown here is derived from an EMBL/GenBank/DDBJ whole genome shotgun (WGS) entry which is preliminary data.</text>
</comment>
<name>A0A918CKA1_9ACTN</name>
<organism evidence="1 2">
    <name type="scientific">Streptomyces aurantiogriseus</name>
    <dbReference type="NCBI Taxonomy" id="66870"/>
    <lineage>
        <taxon>Bacteria</taxon>
        <taxon>Bacillati</taxon>
        <taxon>Actinomycetota</taxon>
        <taxon>Actinomycetes</taxon>
        <taxon>Kitasatosporales</taxon>
        <taxon>Streptomycetaceae</taxon>
        <taxon>Streptomyces</taxon>
    </lineage>
</organism>
<dbReference type="EMBL" id="BMSX01000012">
    <property type="protein sequence ID" value="GGR28886.1"/>
    <property type="molecule type" value="Genomic_DNA"/>
</dbReference>
<evidence type="ECO:0000313" key="2">
    <source>
        <dbReference type="Proteomes" id="UP000658320"/>
    </source>
</evidence>
<dbReference type="AlphaFoldDB" id="A0A918CKA1"/>
<protein>
    <submittedName>
        <fullName evidence="1">Uncharacterized protein</fullName>
    </submittedName>
</protein>
<sequence>MWWSWLQSGDTAMLRRPLSGVPFTVCGTVPTFVLTPDGVSLKSWKESRSLISAEPSGSQLRPQGMFHPDETVVTAAGIRGAGTDGSGAAWPVAAWGTRSPAAMVTAATARVTWVREDGKALTP</sequence>
<dbReference type="Proteomes" id="UP000658320">
    <property type="component" value="Unassembled WGS sequence"/>
</dbReference>
<proteinExistence type="predicted"/>
<evidence type="ECO:0000313" key="1">
    <source>
        <dbReference type="EMBL" id="GGR28886.1"/>
    </source>
</evidence>
<reference evidence="1" key="2">
    <citation type="submission" date="2020-09" db="EMBL/GenBank/DDBJ databases">
        <authorList>
            <person name="Sun Q."/>
            <person name="Ohkuma M."/>
        </authorList>
    </citation>
    <scope>NUCLEOTIDE SEQUENCE</scope>
    <source>
        <strain evidence="1">JCM 4346</strain>
    </source>
</reference>